<protein>
    <submittedName>
        <fullName evidence="1">Uncharacterized protein</fullName>
    </submittedName>
</protein>
<proteinExistence type="predicted"/>
<organism evidence="1">
    <name type="scientific">marine sediment metagenome</name>
    <dbReference type="NCBI Taxonomy" id="412755"/>
    <lineage>
        <taxon>unclassified sequences</taxon>
        <taxon>metagenomes</taxon>
        <taxon>ecological metagenomes</taxon>
    </lineage>
</organism>
<gene>
    <name evidence="1" type="ORF">LCGC14_1773190</name>
</gene>
<name>A0A0F9GXN7_9ZZZZ</name>
<feature type="non-terminal residue" evidence="1">
    <location>
        <position position="63"/>
    </location>
</feature>
<accession>A0A0F9GXN7</accession>
<reference evidence="1" key="1">
    <citation type="journal article" date="2015" name="Nature">
        <title>Complex archaea that bridge the gap between prokaryotes and eukaryotes.</title>
        <authorList>
            <person name="Spang A."/>
            <person name="Saw J.H."/>
            <person name="Jorgensen S.L."/>
            <person name="Zaremba-Niedzwiedzka K."/>
            <person name="Martijn J."/>
            <person name="Lind A.E."/>
            <person name="van Eijk R."/>
            <person name="Schleper C."/>
            <person name="Guy L."/>
            <person name="Ettema T.J."/>
        </authorList>
    </citation>
    <scope>NUCLEOTIDE SEQUENCE</scope>
</reference>
<dbReference type="AlphaFoldDB" id="A0A0F9GXN7"/>
<dbReference type="EMBL" id="LAZR01016656">
    <property type="protein sequence ID" value="KKM03554.1"/>
    <property type="molecule type" value="Genomic_DNA"/>
</dbReference>
<evidence type="ECO:0000313" key="1">
    <source>
        <dbReference type="EMBL" id="KKM03554.1"/>
    </source>
</evidence>
<sequence>MTASVPCQVWGCEQNASVSVDGILKFCVPCSEKRKELGLGLDEPKCITKGCEPAPFVASPHMS</sequence>
<comment type="caution">
    <text evidence="1">The sequence shown here is derived from an EMBL/GenBank/DDBJ whole genome shotgun (WGS) entry which is preliminary data.</text>
</comment>